<feature type="transmembrane region" description="Helical" evidence="1">
    <location>
        <begin position="168"/>
        <end position="189"/>
    </location>
</feature>
<dbReference type="AlphaFoldDB" id="A0A1F8DYX5"/>
<evidence type="ECO:0000313" key="3">
    <source>
        <dbReference type="Proteomes" id="UP000179057"/>
    </source>
</evidence>
<protein>
    <recommendedName>
        <fullName evidence="4">TVP38/TMEM64 family membrane protein</fullName>
    </recommendedName>
</protein>
<feature type="transmembrane region" description="Helical" evidence="1">
    <location>
        <begin position="20"/>
        <end position="39"/>
    </location>
</feature>
<name>A0A1F8DYX5_9BACT</name>
<sequence length="192" mass="21590">MNVHLPHPLAYYRAWKYRNTGLLAASLVLFFFIAETQFVHDIVTNVGTWGYPGMFIVGMFYVFTFTVAPALAILYEFTAIYSPFTIALVAGIGSVAGDFLLFRFVRDGITEELKPLFKKLEGSTTLYQLFHTPYFLWLTPIIGAIIVASPFPDEVGVSILGLSHVKQWKFILLVFFLNVAGIFLIIHAAQLL</sequence>
<reference evidence="2 3" key="1">
    <citation type="journal article" date="2016" name="Nat. Commun.">
        <title>Thousands of microbial genomes shed light on interconnected biogeochemical processes in an aquifer system.</title>
        <authorList>
            <person name="Anantharaman K."/>
            <person name="Brown C.T."/>
            <person name="Hug L.A."/>
            <person name="Sharon I."/>
            <person name="Castelle C.J."/>
            <person name="Probst A.J."/>
            <person name="Thomas B.C."/>
            <person name="Singh A."/>
            <person name="Wilkins M.J."/>
            <person name="Karaoz U."/>
            <person name="Brodie E.L."/>
            <person name="Williams K.H."/>
            <person name="Hubbard S.S."/>
            <person name="Banfield J.F."/>
        </authorList>
    </citation>
    <scope>NUCLEOTIDE SEQUENCE [LARGE SCALE GENOMIC DNA]</scope>
</reference>
<feature type="transmembrane region" description="Helical" evidence="1">
    <location>
        <begin position="126"/>
        <end position="148"/>
    </location>
</feature>
<feature type="transmembrane region" description="Helical" evidence="1">
    <location>
        <begin position="80"/>
        <end position="105"/>
    </location>
</feature>
<dbReference type="EMBL" id="MGIV01000021">
    <property type="protein sequence ID" value="OGM93781.1"/>
    <property type="molecule type" value="Genomic_DNA"/>
</dbReference>
<comment type="caution">
    <text evidence="2">The sequence shown here is derived from an EMBL/GenBank/DDBJ whole genome shotgun (WGS) entry which is preliminary data.</text>
</comment>
<dbReference type="Proteomes" id="UP000179057">
    <property type="component" value="Unassembled WGS sequence"/>
</dbReference>
<keyword evidence="1" id="KW-0812">Transmembrane</keyword>
<feature type="transmembrane region" description="Helical" evidence="1">
    <location>
        <begin position="51"/>
        <end position="74"/>
    </location>
</feature>
<proteinExistence type="predicted"/>
<keyword evidence="1" id="KW-0472">Membrane</keyword>
<evidence type="ECO:0008006" key="4">
    <source>
        <dbReference type="Google" id="ProtNLM"/>
    </source>
</evidence>
<organism evidence="2 3">
    <name type="scientific">Candidatus Wolfebacteria bacterium RIFOXYD1_FULL_48_65</name>
    <dbReference type="NCBI Taxonomy" id="1802561"/>
    <lineage>
        <taxon>Bacteria</taxon>
        <taxon>Candidatus Wolfeibacteriota</taxon>
    </lineage>
</organism>
<gene>
    <name evidence="2" type="ORF">A2610_01235</name>
</gene>
<keyword evidence="1" id="KW-1133">Transmembrane helix</keyword>
<evidence type="ECO:0000256" key="1">
    <source>
        <dbReference type="SAM" id="Phobius"/>
    </source>
</evidence>
<evidence type="ECO:0000313" key="2">
    <source>
        <dbReference type="EMBL" id="OGM93781.1"/>
    </source>
</evidence>
<accession>A0A1F8DYX5</accession>